<dbReference type="CDD" id="cd12820">
    <property type="entry name" value="LbR_YadA-like"/>
    <property type="match status" value="1"/>
</dbReference>
<gene>
    <name evidence="2" type="ORF">C2E25_15815</name>
</gene>
<accession>A0A2K2H6C7</accession>
<protein>
    <recommendedName>
        <fullName evidence="4">Peptidase S74 domain-containing protein</fullName>
    </recommendedName>
</protein>
<dbReference type="SUPFAM" id="SSF101967">
    <property type="entry name" value="Adhesin YadA, collagen-binding domain"/>
    <property type="match status" value="1"/>
</dbReference>
<organism evidence="2 3">
    <name type="scientific">Geothermobacter hydrogeniphilus</name>
    <dbReference type="NCBI Taxonomy" id="1969733"/>
    <lineage>
        <taxon>Bacteria</taxon>
        <taxon>Pseudomonadati</taxon>
        <taxon>Thermodesulfobacteriota</taxon>
        <taxon>Desulfuromonadia</taxon>
        <taxon>Desulfuromonadales</taxon>
        <taxon>Geothermobacteraceae</taxon>
        <taxon>Geothermobacter</taxon>
    </lineage>
</organism>
<proteinExistence type="predicted"/>
<comment type="caution">
    <text evidence="2">The sequence shown here is derived from an EMBL/GenBank/DDBJ whole genome shotgun (WGS) entry which is preliminary data.</text>
</comment>
<sequence length="800" mass="82730">MTISYQGVLTDGAGAPVTDPALSMSFSIYDAETGGLMAWTETQTVSVQNGSYAVQLGAVNPLPISYIVYEPLWLEISVGGEVLAGRQHLTSVPYSLVAYTADMVQGYSAAQLDQSAHLTDTGNPHNVTAAQVGAADAAAFSSHTSDTGNPHGVTAAQTGAVAKSGDTMTGRLTINAATAGPVLSGSGGGLLVTGTGPVWNSVTNQYEPGVPSAIPASGAGTRMMWYPEKAAFRSGEATSTSWDDAKIGSYSFATGRDVEASGDFSLSMGVYNTVTGNNSMAVGGNNLVSTRGSYVIGNDNLIQDSAATYSTALGSRNEPLSDGTIAIGSDNKVGGAGSITIGRHLATTIYGVTALGHYNAYTATPISNIVSWLGTDPLFVIGNGTSDTNRSNALVMLKNGDTTLNGNLTATSFTGDGSGLTNLPGGAIADASVTAAKLDTAYVKTAGDTVSGNLVVNGQVGVGTSVVTGQKLSVHGGNDVAIYAESTSGWTLQANSYVADSVSVAALSSGGTAVRAETAGVGVAELGSTAHQAAGFFNDNVLVQGGSAGGATIAPSALLHVANTTLDNTPGKHTLYLTENNNAESSTAGLDPAMPYYGIGFRRAWNGSNLSNIKNIAGIYAYGVQGYRGGLVFKTENAVSSAEDPDVIAMVIRPDGNVGIGTNSPAGKLDVNGAIYQRGGSLHADYVFESDYQLESIENHEQFMWQNKHLKAIPKARKDEQGREIIEAGAHRRGMVEELEKAHIYISRLNRRIKEQAAKIAELEQEKQETLARLTRLEETTRQLAQLVSAEPATVAMVHP</sequence>
<reference evidence="2 3" key="1">
    <citation type="journal article" date="2018" name="Genome Announc.">
        <title>Genome Sequence of Geothermobacter sp. HR-1 Iron Reducer from the Loihi Seamount.</title>
        <authorList>
            <person name="Smith H."/>
            <person name="Abuyen K."/>
            <person name="Tremblay J."/>
            <person name="Savalia P."/>
            <person name="Perez-Rodriguez I."/>
            <person name="Emerson D."/>
            <person name="Tully B."/>
            <person name="Amend J."/>
        </authorList>
    </citation>
    <scope>NUCLEOTIDE SEQUENCE [LARGE SCALE GENOMIC DNA]</scope>
    <source>
        <strain evidence="2 3">HR-1</strain>
    </source>
</reference>
<dbReference type="EMBL" id="PPFX01000050">
    <property type="protein sequence ID" value="PNU18797.1"/>
    <property type="molecule type" value="Genomic_DNA"/>
</dbReference>
<evidence type="ECO:0000313" key="2">
    <source>
        <dbReference type="EMBL" id="PNU18797.1"/>
    </source>
</evidence>
<evidence type="ECO:0000313" key="3">
    <source>
        <dbReference type="Proteomes" id="UP000236340"/>
    </source>
</evidence>
<dbReference type="AlphaFoldDB" id="A0A2K2H6C7"/>
<evidence type="ECO:0008006" key="4">
    <source>
        <dbReference type="Google" id="ProtNLM"/>
    </source>
</evidence>
<name>A0A2K2H6C7_9BACT</name>
<feature type="coiled-coil region" evidence="1">
    <location>
        <begin position="746"/>
        <end position="780"/>
    </location>
</feature>
<keyword evidence="1" id="KW-0175">Coiled coil</keyword>
<dbReference type="Gene3D" id="2.150.10.10">
    <property type="entry name" value="Serralysin-like metalloprotease, C-terminal"/>
    <property type="match status" value="2"/>
</dbReference>
<dbReference type="Proteomes" id="UP000236340">
    <property type="component" value="Unassembled WGS sequence"/>
</dbReference>
<dbReference type="InterPro" id="IPR011049">
    <property type="entry name" value="Serralysin-like_metalloprot_C"/>
</dbReference>
<evidence type="ECO:0000256" key="1">
    <source>
        <dbReference type="SAM" id="Coils"/>
    </source>
</evidence>